<organism evidence="1 2">
    <name type="scientific">Seiridium unicorne</name>
    <dbReference type="NCBI Taxonomy" id="138068"/>
    <lineage>
        <taxon>Eukaryota</taxon>
        <taxon>Fungi</taxon>
        <taxon>Dikarya</taxon>
        <taxon>Ascomycota</taxon>
        <taxon>Pezizomycotina</taxon>
        <taxon>Sordariomycetes</taxon>
        <taxon>Xylariomycetidae</taxon>
        <taxon>Amphisphaeriales</taxon>
        <taxon>Sporocadaceae</taxon>
        <taxon>Seiridium</taxon>
    </lineage>
</organism>
<gene>
    <name evidence="1" type="ORF">SUNI508_05344</name>
</gene>
<dbReference type="Proteomes" id="UP001408356">
    <property type="component" value="Unassembled WGS sequence"/>
</dbReference>
<sequence>MNADVGMYDTPNKVANNDAICGPLDLDQFRQSSVEDQRQTKISVANYWTWTNTYCRDHTYMRKDVDKDMRRLTGLYNGSQNDQGEEDLNSYNLPRRSKEIKPRHCKPNLSLVPPEKFFRKFFLDPPYYSEERSAVRKRREQSGSTIQQLTPRKQYKNYVTMMEWTFNYDDTPVELMQGTLAKALEAFKTNSCQGKKALDAISKIPRPERIKKIVCIGLGILRNPLVHQSTLNSLFVDEGERRNGKKEMDLFYKNYERTRTELATDRNTAPMVRFNGQPVAQHTAARAIAEKIQHMTGQDIELYAADPTYGARTKQVLETLPGACFKLLDPRYGYQEQFAEIDDTTLVINFNATSNVWDIVFHYCRPAALICESAYRDRPSHDDDYPPPHRNIYWYEVDNRWFPGEFPKTIAIPGSTNTSTSYSVRCNDIVETEYELTDEFSILDSEYPQRKDLIDNASSESRGLYWHDSIRLYTRKV</sequence>
<evidence type="ECO:0000313" key="1">
    <source>
        <dbReference type="EMBL" id="KAK9421743.1"/>
    </source>
</evidence>
<name>A0ABR2V492_9PEZI</name>
<dbReference type="EMBL" id="JARVKF010000157">
    <property type="protein sequence ID" value="KAK9421743.1"/>
    <property type="molecule type" value="Genomic_DNA"/>
</dbReference>
<protein>
    <submittedName>
        <fullName evidence="1">SRR1-like domain-containing protein</fullName>
    </submittedName>
</protein>
<reference evidence="1 2" key="1">
    <citation type="journal article" date="2024" name="J. Plant Pathol.">
        <title>Sequence and assembly of the genome of Seiridium unicorne, isolate CBS 538.82, causal agent of cypress canker disease.</title>
        <authorList>
            <person name="Scali E."/>
            <person name="Rocca G.D."/>
            <person name="Danti R."/>
            <person name="Garbelotto M."/>
            <person name="Barberini S."/>
            <person name="Baroncelli R."/>
            <person name="Emiliani G."/>
        </authorList>
    </citation>
    <scope>NUCLEOTIDE SEQUENCE [LARGE SCALE GENOMIC DNA]</scope>
    <source>
        <strain evidence="1 2">BM-138-508</strain>
    </source>
</reference>
<evidence type="ECO:0000313" key="2">
    <source>
        <dbReference type="Proteomes" id="UP001408356"/>
    </source>
</evidence>
<proteinExistence type="predicted"/>
<comment type="caution">
    <text evidence="1">The sequence shown here is derived from an EMBL/GenBank/DDBJ whole genome shotgun (WGS) entry which is preliminary data.</text>
</comment>
<accession>A0ABR2V492</accession>
<keyword evidence="2" id="KW-1185">Reference proteome</keyword>